<proteinExistence type="predicted"/>
<dbReference type="EMBL" id="UGRU01000001">
    <property type="protein sequence ID" value="SUA47492.1"/>
    <property type="molecule type" value="Genomic_DNA"/>
</dbReference>
<reference evidence="2 3" key="1">
    <citation type="submission" date="2018-06" db="EMBL/GenBank/DDBJ databases">
        <authorList>
            <consortium name="Pathogen Informatics"/>
            <person name="Doyle S."/>
        </authorList>
    </citation>
    <scope>NUCLEOTIDE SEQUENCE [LARGE SCALE GENOMIC DNA]</scope>
    <source>
        <strain evidence="2 3">NCTC13184</strain>
    </source>
</reference>
<protein>
    <recommendedName>
        <fullName evidence="4">DUF2933 domain-containing protein</fullName>
    </recommendedName>
</protein>
<evidence type="ECO:0000256" key="1">
    <source>
        <dbReference type="SAM" id="Phobius"/>
    </source>
</evidence>
<dbReference type="AlphaFoldDB" id="A0A378X2W3"/>
<evidence type="ECO:0000313" key="2">
    <source>
        <dbReference type="EMBL" id="SUA47492.1"/>
    </source>
</evidence>
<dbReference type="OrthoDB" id="4574745at2"/>
<organism evidence="2 3">
    <name type="scientific">Nocardia africana</name>
    <dbReference type="NCBI Taxonomy" id="134964"/>
    <lineage>
        <taxon>Bacteria</taxon>
        <taxon>Bacillati</taxon>
        <taxon>Actinomycetota</taxon>
        <taxon>Actinomycetes</taxon>
        <taxon>Mycobacteriales</taxon>
        <taxon>Nocardiaceae</taxon>
        <taxon>Nocardia</taxon>
    </lineage>
</organism>
<sequence length="67" mass="6689">MSPTLSTVALLACPVGMGLMMLLMMRGGGKHAPDSGSGGDAHEIAALRSEIAKLEGADAPANAGRPE</sequence>
<keyword evidence="1" id="KW-0812">Transmembrane</keyword>
<name>A0A378X2W3_9NOCA</name>
<dbReference type="RefSeq" id="WP_128145532.1">
    <property type="nucleotide sequence ID" value="NZ_UGRU01000001.1"/>
</dbReference>
<evidence type="ECO:0000313" key="3">
    <source>
        <dbReference type="Proteomes" id="UP000255082"/>
    </source>
</evidence>
<dbReference type="Proteomes" id="UP000255082">
    <property type="component" value="Unassembled WGS sequence"/>
</dbReference>
<keyword evidence="1" id="KW-0472">Membrane</keyword>
<accession>A0A378X2W3</accession>
<gene>
    <name evidence="2" type="ORF">NCTC13184_06033</name>
</gene>
<keyword evidence="1" id="KW-1133">Transmembrane helix</keyword>
<evidence type="ECO:0008006" key="4">
    <source>
        <dbReference type="Google" id="ProtNLM"/>
    </source>
</evidence>
<feature type="transmembrane region" description="Helical" evidence="1">
    <location>
        <begin position="6"/>
        <end position="25"/>
    </location>
</feature>